<evidence type="ECO:0000256" key="8">
    <source>
        <dbReference type="SAM" id="MobiDB-lite"/>
    </source>
</evidence>
<comment type="caution">
    <text evidence="10">The sequence shown here is derived from an EMBL/GenBank/DDBJ whole genome shotgun (WGS) entry which is preliminary data.</text>
</comment>
<evidence type="ECO:0000256" key="7">
    <source>
        <dbReference type="ARBA" id="ARBA00023326"/>
    </source>
</evidence>
<evidence type="ECO:0000256" key="3">
    <source>
        <dbReference type="ARBA" id="ARBA00022729"/>
    </source>
</evidence>
<dbReference type="Pfam" id="PF07335">
    <property type="entry name" value="Glyco_hydro_75"/>
    <property type="match status" value="1"/>
</dbReference>
<dbReference type="PANTHER" id="PTHR42061:SF6">
    <property type="entry name" value="ENDO-CHITOSANASE"/>
    <property type="match status" value="1"/>
</dbReference>
<keyword evidence="2" id="KW-0964">Secreted</keyword>
<keyword evidence="11" id="KW-1185">Reference proteome</keyword>
<gene>
    <name evidence="10" type="ORF">OQI_38340</name>
</gene>
<dbReference type="PANTHER" id="PTHR42061">
    <property type="entry name" value="ENDO-CHITOSANASE"/>
    <property type="match status" value="1"/>
</dbReference>
<feature type="chain" id="PRO_5047072989" description="Secreted protein" evidence="9">
    <location>
        <begin position="21"/>
        <end position="294"/>
    </location>
</feature>
<name>A0ABX3Y6K4_9ACTN</name>
<keyword evidence="6" id="KW-0326">Glycosidase</keyword>
<protein>
    <recommendedName>
        <fullName evidence="12">Secreted protein</fullName>
    </recommendedName>
</protein>
<dbReference type="Proteomes" id="UP000194266">
    <property type="component" value="Unassembled WGS sequence"/>
</dbReference>
<accession>A0ABX3Y6K4</accession>
<evidence type="ECO:0000256" key="1">
    <source>
        <dbReference type="ARBA" id="ARBA00004613"/>
    </source>
</evidence>
<keyword evidence="7" id="KW-0624">Polysaccharide degradation</keyword>
<comment type="subcellular location">
    <subcellularLocation>
        <location evidence="1">Secreted</location>
    </subcellularLocation>
</comment>
<keyword evidence="3 9" id="KW-0732">Signal</keyword>
<sequence>MLVAASATLLAPTTLPGSGAATPAAPAAPTAPKAPAADPAGARVEPAAPRERAVRAADLLARARDCAPVSRGRYRSDDGAPADIPVCGTRDAVFWKADMDIDCDGRPGRHCNRRTDPYFSASAAFTQSDGRYPDAERLPYVVVPAPSRVWDHRAHGVRGGSVAAVVYRDRVRYAVVGDVGPGHTIGEASYAAAEELGIDPDPRVGGTASGVTYIVFKDSQASPVESHAAAVAAGERLARKWLDTAAAAVPDPPEHGPEHGPVPTERQTADQPSSTGGTTPLPLLAASEARRTAA</sequence>
<reference evidence="10 11" key="1">
    <citation type="submission" date="2016-12" db="EMBL/GenBank/DDBJ databases">
        <title>Genome Mining:The Detection of Biosynthetic Gene Clusters to Aid in the Expression of Curamycin A produced by Streptomyces sp. strain CZA14.</title>
        <authorList>
            <person name="Durrell K.A."/>
            <person name="Kirby B.M."/>
            <person name="Khan W."/>
            <person name="Mthethwa T."/>
            <person name="Le Roes-Hill M."/>
        </authorList>
    </citation>
    <scope>NUCLEOTIDE SEQUENCE [LARGE SCALE GENOMIC DNA]</scope>
    <source>
        <strain evidence="10 11">CZA14</strain>
    </source>
</reference>
<evidence type="ECO:0000256" key="5">
    <source>
        <dbReference type="ARBA" id="ARBA00023277"/>
    </source>
</evidence>
<proteinExistence type="predicted"/>
<feature type="non-terminal residue" evidence="10">
    <location>
        <position position="294"/>
    </location>
</feature>
<feature type="compositionally biased region" description="Polar residues" evidence="8">
    <location>
        <begin position="265"/>
        <end position="278"/>
    </location>
</feature>
<evidence type="ECO:0000313" key="10">
    <source>
        <dbReference type="EMBL" id="OSZ55470.1"/>
    </source>
</evidence>
<feature type="signal peptide" evidence="9">
    <location>
        <begin position="1"/>
        <end position="20"/>
    </location>
</feature>
<feature type="region of interest" description="Disordered" evidence="8">
    <location>
        <begin position="245"/>
        <end position="294"/>
    </location>
</feature>
<evidence type="ECO:0000256" key="2">
    <source>
        <dbReference type="ARBA" id="ARBA00022525"/>
    </source>
</evidence>
<dbReference type="EMBL" id="MRYD01000508">
    <property type="protein sequence ID" value="OSZ55470.1"/>
    <property type="molecule type" value="Genomic_DNA"/>
</dbReference>
<keyword evidence="4" id="KW-0378">Hydrolase</keyword>
<feature type="compositionally biased region" description="Low complexity" evidence="8">
    <location>
        <begin position="13"/>
        <end position="47"/>
    </location>
</feature>
<dbReference type="InterPro" id="IPR009939">
    <property type="entry name" value="Chitosanase_fungal"/>
</dbReference>
<evidence type="ECO:0008006" key="12">
    <source>
        <dbReference type="Google" id="ProtNLM"/>
    </source>
</evidence>
<evidence type="ECO:0000256" key="6">
    <source>
        <dbReference type="ARBA" id="ARBA00023295"/>
    </source>
</evidence>
<keyword evidence="5" id="KW-0119">Carbohydrate metabolism</keyword>
<organism evidence="10 11">
    <name type="scientific">Streptomyces pharetrae CZA14</name>
    <dbReference type="NCBI Taxonomy" id="1144883"/>
    <lineage>
        <taxon>Bacteria</taxon>
        <taxon>Bacillati</taxon>
        <taxon>Actinomycetota</taxon>
        <taxon>Actinomycetes</taxon>
        <taxon>Kitasatosporales</taxon>
        <taxon>Streptomycetaceae</taxon>
        <taxon>Streptomyces</taxon>
    </lineage>
</organism>
<feature type="region of interest" description="Disordered" evidence="8">
    <location>
        <begin position="13"/>
        <end position="50"/>
    </location>
</feature>
<evidence type="ECO:0000256" key="9">
    <source>
        <dbReference type="SAM" id="SignalP"/>
    </source>
</evidence>
<evidence type="ECO:0000313" key="11">
    <source>
        <dbReference type="Proteomes" id="UP000194266"/>
    </source>
</evidence>
<evidence type="ECO:0000256" key="4">
    <source>
        <dbReference type="ARBA" id="ARBA00022801"/>
    </source>
</evidence>